<dbReference type="SUPFAM" id="SSF53448">
    <property type="entry name" value="Nucleotide-diphospho-sugar transferases"/>
    <property type="match status" value="1"/>
</dbReference>
<sequence>MIIIGNSNVNTFKQQGVVAATDAEKVSVLWVGALTASDFRTDHPAAHKVRAIFSGNKEWKFLSIGTHDIHELCAAAAMQRLDEAFANLNEFYRKLFREFAASGNFGWLIFPFPAQEITLPNVTADEILGIASNFYNQIKKWCQEEGIPVIDPHQRILGADGQPLPHLLQKDGIHLNVEAARIYLEEISALTGTPLRFQGEGPVFEPADEPESFASLLLNALDVPHRRGANLDGLEERLIGFVGELLRGKGLELEVDAETELVDSGLLDSLNLVETYTFAVNSVGMEIVYDVDLRTLDTVQKICCFIAEHGGGEEPDGPTFEDFITSMRGDFCDPAQRDAIEAADYRIATMNKERVQEFIRHFEIVSYSFNCNYGIIYFWLSLFAANNRNYGTALELLRHGSTADLVYPVTGEHVQHYLERWEKLQNLGSAAPQQEVARQQEVAPQQAVLPPRISVVIPSYNYGRYLETCLDSILSQNYPNLELLVLDGGSSDNTVEILKRYDKHLAFWRSCPDAGQYSAIEEGLNRASGEIMTWLNADDMFHPGAFDAVSRIFMTSAEVEWLMGRPNSFDEAGRQKHVHSYLPLNSRAKYLADEEFIQQEGVFWRRGLWERSGACIDRELPLAADLELWARFFRSARLFSVDALIAGFRDHPLQKSKDKAGYTAEANRVLAREKALFVREPRPFSPPAPLPILLDGDKVIL</sequence>
<reference evidence="2 3" key="1">
    <citation type="submission" date="2008-07" db="EMBL/GenBank/DDBJ databases">
        <title>Complete sequence of Geobacter bemidjiensis BEM.</title>
        <authorList>
            <consortium name="US DOE Joint Genome Institute"/>
            <person name="Lucas S."/>
            <person name="Copeland A."/>
            <person name="Lapidus A."/>
            <person name="Glavina del Rio T."/>
            <person name="Dalin E."/>
            <person name="Tice H."/>
            <person name="Bruce D."/>
            <person name="Goodwin L."/>
            <person name="Pitluck S."/>
            <person name="Kiss H."/>
            <person name="Brettin T."/>
            <person name="Detter J.C."/>
            <person name="Han C."/>
            <person name="Kuske C.R."/>
            <person name="Schmutz J."/>
            <person name="Larimer F."/>
            <person name="Land M."/>
            <person name="Hauser L."/>
            <person name="Kyrpides N."/>
            <person name="Lykidis A."/>
            <person name="Lovley D."/>
            <person name="Richardson P."/>
        </authorList>
    </citation>
    <scope>NUCLEOTIDE SEQUENCE [LARGE SCALE GENOMIC DNA]</scope>
    <source>
        <strain evidence="3">ATCC BAA-1014 / DSM 16622 / JCM 12645 / Bem</strain>
    </source>
</reference>
<dbReference type="AlphaFoldDB" id="B5EDV3"/>
<reference evidence="2 3" key="2">
    <citation type="journal article" date="2010" name="BMC Genomics">
        <title>The genome of Geobacter bemidjiensis, exemplar for the subsurface clade of Geobacter species that predominate in Fe(III)-reducing subsurface environments.</title>
        <authorList>
            <person name="Aklujkar M."/>
            <person name="Young N.D."/>
            <person name="Holmes D."/>
            <person name="Chavan M."/>
            <person name="Risso C."/>
            <person name="Kiss H.E."/>
            <person name="Han C.S."/>
            <person name="Land M.L."/>
            <person name="Lovley D.R."/>
        </authorList>
    </citation>
    <scope>NUCLEOTIDE SEQUENCE [LARGE SCALE GENOMIC DNA]</scope>
    <source>
        <strain evidence="3">ATCC BAA-1014 / DSM 16622 / JCM 12645 / Bem</strain>
    </source>
</reference>
<dbReference type="Pfam" id="PF00535">
    <property type="entry name" value="Glycos_transf_2"/>
    <property type="match status" value="1"/>
</dbReference>
<dbReference type="InterPro" id="IPR029044">
    <property type="entry name" value="Nucleotide-diphossugar_trans"/>
</dbReference>
<accession>B5EDV3</accession>
<dbReference type="eggNOG" id="COG1216">
    <property type="taxonomic scope" value="Bacteria"/>
</dbReference>
<keyword evidence="3" id="KW-1185">Reference proteome</keyword>
<proteinExistence type="predicted"/>
<gene>
    <name evidence="2" type="ordered locus">Gbem_3739</name>
</gene>
<dbReference type="CAZy" id="GT2">
    <property type="family name" value="Glycosyltransferase Family 2"/>
</dbReference>
<keyword evidence="2" id="KW-0808">Transferase</keyword>
<dbReference type="InterPro" id="IPR036514">
    <property type="entry name" value="SGNH_hydro_sf"/>
</dbReference>
<dbReference type="KEGG" id="gbm:Gbem_3739"/>
<protein>
    <submittedName>
        <fullName evidence="2">Glycosyltransferase, WfgS-like family</fullName>
    </submittedName>
</protein>
<dbReference type="Proteomes" id="UP000008825">
    <property type="component" value="Chromosome"/>
</dbReference>
<name>B5EDV3_CITBB</name>
<dbReference type="PANTHER" id="PTHR43685:SF11">
    <property type="entry name" value="GLYCOSYLTRANSFERASE TAGX-RELATED"/>
    <property type="match status" value="1"/>
</dbReference>
<dbReference type="OrthoDB" id="5291101at2"/>
<dbReference type="EMBL" id="CP001124">
    <property type="protein sequence ID" value="ACH40731.1"/>
    <property type="molecule type" value="Genomic_DNA"/>
</dbReference>
<dbReference type="InterPro" id="IPR050834">
    <property type="entry name" value="Glycosyltransf_2"/>
</dbReference>
<dbReference type="Gene3D" id="3.90.550.10">
    <property type="entry name" value="Spore Coat Polysaccharide Biosynthesis Protein SpsA, Chain A"/>
    <property type="match status" value="1"/>
</dbReference>
<dbReference type="HOGENOM" id="CLU_393177_0_0_7"/>
<dbReference type="Gene3D" id="1.10.1200.10">
    <property type="entry name" value="ACP-like"/>
    <property type="match status" value="1"/>
</dbReference>
<organism evidence="2 3">
    <name type="scientific">Citrifermentans bemidjiense (strain ATCC BAA-1014 / DSM 16622 / JCM 12645 / Bem)</name>
    <name type="common">Geobacter bemidjiensis</name>
    <dbReference type="NCBI Taxonomy" id="404380"/>
    <lineage>
        <taxon>Bacteria</taxon>
        <taxon>Pseudomonadati</taxon>
        <taxon>Thermodesulfobacteriota</taxon>
        <taxon>Desulfuromonadia</taxon>
        <taxon>Geobacterales</taxon>
        <taxon>Geobacteraceae</taxon>
        <taxon>Citrifermentans</taxon>
    </lineage>
</organism>
<dbReference type="InterPro" id="IPR001173">
    <property type="entry name" value="Glyco_trans_2-like"/>
</dbReference>
<dbReference type="InterPro" id="IPR036736">
    <property type="entry name" value="ACP-like_sf"/>
</dbReference>
<dbReference type="PANTHER" id="PTHR43685">
    <property type="entry name" value="GLYCOSYLTRANSFERASE"/>
    <property type="match status" value="1"/>
</dbReference>
<dbReference type="RefSeq" id="WP_012532168.1">
    <property type="nucleotide sequence ID" value="NC_011146.1"/>
</dbReference>
<dbReference type="STRING" id="404380.Gbem_3739"/>
<evidence type="ECO:0000259" key="1">
    <source>
        <dbReference type="Pfam" id="PF00535"/>
    </source>
</evidence>
<evidence type="ECO:0000313" key="2">
    <source>
        <dbReference type="EMBL" id="ACH40731.1"/>
    </source>
</evidence>
<dbReference type="CDD" id="cd06433">
    <property type="entry name" value="GT_2_WfgS_like"/>
    <property type="match status" value="1"/>
</dbReference>
<dbReference type="GO" id="GO:0016740">
    <property type="term" value="F:transferase activity"/>
    <property type="evidence" value="ECO:0007669"/>
    <property type="project" value="UniProtKB-KW"/>
</dbReference>
<dbReference type="Gene3D" id="3.40.50.1110">
    <property type="entry name" value="SGNH hydrolase"/>
    <property type="match status" value="1"/>
</dbReference>
<evidence type="ECO:0000313" key="3">
    <source>
        <dbReference type="Proteomes" id="UP000008825"/>
    </source>
</evidence>
<feature type="domain" description="Glycosyltransferase 2-like" evidence="1">
    <location>
        <begin position="454"/>
        <end position="548"/>
    </location>
</feature>
<dbReference type="GO" id="GO:0016788">
    <property type="term" value="F:hydrolase activity, acting on ester bonds"/>
    <property type="evidence" value="ECO:0007669"/>
    <property type="project" value="UniProtKB-ARBA"/>
</dbReference>
<dbReference type="SUPFAM" id="SSF52266">
    <property type="entry name" value="SGNH hydrolase"/>
    <property type="match status" value="1"/>
</dbReference>